<keyword evidence="6" id="KW-1185">Reference proteome</keyword>
<gene>
    <name evidence="4" type="ORF">EV200_104156</name>
    <name evidence="3" type="ORF">GCM10011413_12560</name>
</gene>
<dbReference type="Proteomes" id="UP000622648">
    <property type="component" value="Unassembled WGS sequence"/>
</dbReference>
<evidence type="ECO:0000313" key="5">
    <source>
        <dbReference type="Proteomes" id="UP000295684"/>
    </source>
</evidence>
<reference evidence="6" key="2">
    <citation type="journal article" date="2019" name="Int. J. Syst. Evol. Microbiol.">
        <title>The Global Catalogue of Microorganisms (GCM) 10K type strain sequencing project: providing services to taxonomists for standard genome sequencing and annotation.</title>
        <authorList>
            <consortium name="The Broad Institute Genomics Platform"/>
            <consortium name="The Broad Institute Genome Sequencing Center for Infectious Disease"/>
            <person name="Wu L."/>
            <person name="Ma J."/>
        </authorList>
    </citation>
    <scope>NUCLEOTIDE SEQUENCE [LARGE SCALE GENOMIC DNA]</scope>
    <source>
        <strain evidence="6">CGMCC 1.15644</strain>
    </source>
</reference>
<dbReference type="RefSeq" id="WP_132532625.1">
    <property type="nucleotide sequence ID" value="NZ_BMJO01000002.1"/>
</dbReference>
<reference evidence="3" key="1">
    <citation type="journal article" date="2014" name="Int. J. Syst. Evol. Microbiol.">
        <title>Complete genome of a new Firmicutes species belonging to the dominant human colonic microbiota ('Ruminococcus bicirculans') reveals two chromosomes and a selective capacity to utilize plant glucans.</title>
        <authorList>
            <consortium name="NISC Comparative Sequencing Program"/>
            <person name="Wegmann U."/>
            <person name="Louis P."/>
            <person name="Goesmann A."/>
            <person name="Henrissat B."/>
            <person name="Duncan S.H."/>
            <person name="Flint H.J."/>
        </authorList>
    </citation>
    <scope>NUCLEOTIDE SEQUENCE</scope>
    <source>
        <strain evidence="3">CGMCC 1.15644</strain>
    </source>
</reference>
<evidence type="ECO:0000313" key="4">
    <source>
        <dbReference type="EMBL" id="TCO25120.1"/>
    </source>
</evidence>
<accession>A0A4R2HFW4</accession>
<proteinExistence type="predicted"/>
<evidence type="ECO:0008006" key="7">
    <source>
        <dbReference type="Google" id="ProtNLM"/>
    </source>
</evidence>
<evidence type="ECO:0000313" key="6">
    <source>
        <dbReference type="Proteomes" id="UP000622648"/>
    </source>
</evidence>
<evidence type="ECO:0000256" key="2">
    <source>
        <dbReference type="SAM" id="SignalP"/>
    </source>
</evidence>
<evidence type="ECO:0000256" key="1">
    <source>
        <dbReference type="SAM" id="Coils"/>
    </source>
</evidence>
<dbReference type="AlphaFoldDB" id="A0A4R2HFW4"/>
<feature type="signal peptide" evidence="2">
    <location>
        <begin position="1"/>
        <end position="22"/>
    </location>
</feature>
<protein>
    <recommendedName>
        <fullName evidence="7">DUF4398 domain-containing protein</fullName>
    </recommendedName>
</protein>
<reference evidence="4 5" key="3">
    <citation type="submission" date="2019-03" db="EMBL/GenBank/DDBJ databases">
        <title>Genomic Encyclopedia of Type Strains, Phase IV (KMG-IV): sequencing the most valuable type-strain genomes for metagenomic binning, comparative biology and taxonomic classification.</title>
        <authorList>
            <person name="Goeker M."/>
        </authorList>
    </citation>
    <scope>NUCLEOTIDE SEQUENCE [LARGE SCALE GENOMIC DNA]</scope>
    <source>
        <strain evidence="4 5">DSM 103236</strain>
    </source>
</reference>
<feature type="chain" id="PRO_5020608701" description="DUF4398 domain-containing protein" evidence="2">
    <location>
        <begin position="23"/>
        <end position="225"/>
    </location>
</feature>
<dbReference type="PROSITE" id="PS51257">
    <property type="entry name" value="PROKAR_LIPOPROTEIN"/>
    <property type="match status" value="1"/>
</dbReference>
<reference evidence="3" key="4">
    <citation type="submission" date="2024-05" db="EMBL/GenBank/DDBJ databases">
        <authorList>
            <person name="Sun Q."/>
            <person name="Zhou Y."/>
        </authorList>
    </citation>
    <scope>NUCLEOTIDE SEQUENCE</scope>
    <source>
        <strain evidence="3">CGMCC 1.15644</strain>
    </source>
</reference>
<dbReference type="Proteomes" id="UP000295684">
    <property type="component" value="Unassembled WGS sequence"/>
</dbReference>
<sequence>MKNIIIICLLAFSLTACNTATKNEEKIDFTKSYESAALALTDAQLNYDAAVASNDTARIAAAKVQLETAKTTYLKSKTYYTANGGIVKTEDEQLLAKTNTALGKPVNDTTTIAAQPTAETTKPLSNLEQTPMAIAAKKFIDSSKLNANKKIKQVSGAITTGENTVKQVSDAVSTGQNTVKNNVIKANESLTKVSDSTKKRLEELKKQGNDLRNLFKRKADTTKNN</sequence>
<keyword evidence="2" id="KW-0732">Signal</keyword>
<dbReference type="EMBL" id="SLWO01000004">
    <property type="protein sequence ID" value="TCO25120.1"/>
    <property type="molecule type" value="Genomic_DNA"/>
</dbReference>
<dbReference type="OrthoDB" id="1252621at2"/>
<keyword evidence="1" id="KW-0175">Coiled coil</keyword>
<evidence type="ECO:0000313" key="3">
    <source>
        <dbReference type="EMBL" id="GGE47972.1"/>
    </source>
</evidence>
<feature type="coiled-coil region" evidence="1">
    <location>
        <begin position="187"/>
        <end position="214"/>
    </location>
</feature>
<organism evidence="4 5">
    <name type="scientific">Pedobacter psychrotolerans</name>
    <dbReference type="NCBI Taxonomy" id="1843235"/>
    <lineage>
        <taxon>Bacteria</taxon>
        <taxon>Pseudomonadati</taxon>
        <taxon>Bacteroidota</taxon>
        <taxon>Sphingobacteriia</taxon>
        <taxon>Sphingobacteriales</taxon>
        <taxon>Sphingobacteriaceae</taxon>
        <taxon>Pedobacter</taxon>
    </lineage>
</organism>
<name>A0A4R2HFW4_9SPHI</name>
<dbReference type="EMBL" id="BMJO01000002">
    <property type="protein sequence ID" value="GGE47972.1"/>
    <property type="molecule type" value="Genomic_DNA"/>
</dbReference>
<comment type="caution">
    <text evidence="4">The sequence shown here is derived from an EMBL/GenBank/DDBJ whole genome shotgun (WGS) entry which is preliminary data.</text>
</comment>